<dbReference type="Pfam" id="PF06176">
    <property type="entry name" value="WaaY"/>
    <property type="match status" value="1"/>
</dbReference>
<dbReference type="PATRIC" id="fig|545.12.peg.4712"/>
<name>A0A078LRH0_CITKO</name>
<dbReference type="EMBL" id="LK931336">
    <property type="protein sequence ID" value="CDZ86443.1"/>
    <property type="molecule type" value="Genomic_DNA"/>
</dbReference>
<organism evidence="1">
    <name type="scientific">Citrobacter koseri</name>
    <name type="common">Citrobacter diversus</name>
    <dbReference type="NCBI Taxonomy" id="545"/>
    <lineage>
        <taxon>Bacteria</taxon>
        <taxon>Pseudomonadati</taxon>
        <taxon>Pseudomonadota</taxon>
        <taxon>Gammaproteobacteria</taxon>
        <taxon>Enterobacterales</taxon>
        <taxon>Enterobacteriaceae</taxon>
        <taxon>Citrobacter</taxon>
    </lineage>
</organism>
<evidence type="ECO:0000313" key="1">
    <source>
        <dbReference type="EMBL" id="CDZ86443.1"/>
    </source>
</evidence>
<accession>A0A078LRH0</accession>
<dbReference type="InterPro" id="IPR011009">
    <property type="entry name" value="Kinase-like_dom_sf"/>
</dbReference>
<proteinExistence type="predicted"/>
<gene>
    <name evidence="1" type="ORF">BN1086_04691</name>
</gene>
<dbReference type="NCBIfam" id="NF007684">
    <property type="entry name" value="PRK10359.1"/>
    <property type="match status" value="1"/>
</dbReference>
<protein>
    <submittedName>
        <fullName evidence="1">Lipopolysaccharide core biosynthesis protein</fullName>
    </submittedName>
</protein>
<dbReference type="InterPro" id="IPR009330">
    <property type="entry name" value="LipoPS_heptP_kinase"/>
</dbReference>
<dbReference type="SUPFAM" id="SSF56112">
    <property type="entry name" value="Protein kinase-like (PK-like)"/>
    <property type="match status" value="1"/>
</dbReference>
<sequence>MTISKTHEKGYTVYYKEENKDLKSLMDKYMNNEISGKPLNSGNEFRSVELVEYRSRKFIIKNDREIDPRFEKKIQNFLSGPFYSQLIQKLDSLAPQVRACTADLYCVAEKTRFRQCYDVYTLHEYIEGEPLNDINESNKEDIKACIQQLHRAGLASNDIHAGNFIRTPSGELRIIDLSCKGSLKICQANDILVLQNKYHMNIEGQGLVYKLIQLKEKFRRLSRKMRGK</sequence>
<dbReference type="AlphaFoldDB" id="A0A078LRH0"/>
<reference evidence="1" key="1">
    <citation type="submission" date="2014-06" db="EMBL/GenBank/DDBJ databases">
        <authorList>
            <person name="Urmite Genomes Urmite Genomes"/>
        </authorList>
    </citation>
    <scope>NUCLEOTIDE SEQUENCE</scope>
</reference>